<dbReference type="PANTHER" id="PTHR11409:SF42">
    <property type="entry name" value="ADENOSINE DEAMINASE-LIKE PROTEIN"/>
    <property type="match status" value="1"/>
</dbReference>
<dbReference type="SUPFAM" id="SSF51556">
    <property type="entry name" value="Metallo-dependent hydrolases"/>
    <property type="match status" value="1"/>
</dbReference>
<reference evidence="9" key="1">
    <citation type="submission" date="2012-04" db="EMBL/GenBank/DDBJ databases">
        <title>The Genome Sequence of Loa loa.</title>
        <authorList>
            <consortium name="The Broad Institute Genome Sequencing Platform"/>
            <consortium name="Broad Institute Genome Sequencing Center for Infectious Disease"/>
            <person name="Nutman T.B."/>
            <person name="Fink D.L."/>
            <person name="Russ C."/>
            <person name="Young S."/>
            <person name="Zeng Q."/>
            <person name="Gargeya S."/>
            <person name="Alvarado L."/>
            <person name="Berlin A."/>
            <person name="Chapman S.B."/>
            <person name="Chen Z."/>
            <person name="Freedman E."/>
            <person name="Gellesch M."/>
            <person name="Goldberg J."/>
            <person name="Griggs A."/>
            <person name="Gujja S."/>
            <person name="Heilman E.R."/>
            <person name="Heiman D."/>
            <person name="Howarth C."/>
            <person name="Mehta T."/>
            <person name="Neiman D."/>
            <person name="Pearson M."/>
            <person name="Roberts A."/>
            <person name="Saif S."/>
            <person name="Shea T."/>
            <person name="Shenoy N."/>
            <person name="Sisk P."/>
            <person name="Stolte C."/>
            <person name="Sykes S."/>
            <person name="White J."/>
            <person name="Yandava C."/>
            <person name="Haas B."/>
            <person name="Henn M.R."/>
            <person name="Nusbaum C."/>
            <person name="Birren B."/>
        </authorList>
    </citation>
    <scope>NUCLEOTIDE SEQUENCE [LARGE SCALE GENOMIC DNA]</scope>
</reference>
<dbReference type="WBParaSite" id="EN70_12237">
    <property type="protein sequence ID" value="EN70_12237"/>
    <property type="gene ID" value="EN70_12237"/>
</dbReference>
<evidence type="ECO:0000256" key="5">
    <source>
        <dbReference type="ARBA" id="ARBA00022833"/>
    </source>
</evidence>
<dbReference type="InterPro" id="IPR001365">
    <property type="entry name" value="A_deaminase_dom"/>
</dbReference>
<dbReference type="InterPro" id="IPR006330">
    <property type="entry name" value="Ado/ade_deaminase"/>
</dbReference>
<comment type="catalytic activity">
    <reaction evidence="7">
        <text>N(6)-methyl-AMP + H2O + H(+) = IMP + methylamine</text>
        <dbReference type="Rhea" id="RHEA:16001"/>
        <dbReference type="ChEBI" id="CHEBI:15377"/>
        <dbReference type="ChEBI" id="CHEBI:15378"/>
        <dbReference type="ChEBI" id="CHEBI:58053"/>
        <dbReference type="ChEBI" id="CHEBI:59338"/>
        <dbReference type="ChEBI" id="CHEBI:144842"/>
    </reaction>
    <physiologicalReaction direction="left-to-right" evidence="7">
        <dbReference type="Rhea" id="RHEA:16002"/>
    </physiologicalReaction>
</comment>
<dbReference type="STRING" id="7209.A0A1I7VCD1"/>
<dbReference type="PANTHER" id="PTHR11409">
    <property type="entry name" value="ADENOSINE DEAMINASE"/>
    <property type="match status" value="1"/>
</dbReference>
<evidence type="ECO:0000313" key="9">
    <source>
        <dbReference type="Proteomes" id="UP000095285"/>
    </source>
</evidence>
<dbReference type="GO" id="GO:0009117">
    <property type="term" value="P:nucleotide metabolic process"/>
    <property type="evidence" value="ECO:0007669"/>
    <property type="project" value="UniProtKB-KW"/>
</dbReference>
<evidence type="ECO:0000256" key="6">
    <source>
        <dbReference type="ARBA" id="ARBA00023080"/>
    </source>
</evidence>
<organism evidence="9 10">
    <name type="scientific">Loa loa</name>
    <name type="common">Eye worm</name>
    <name type="synonym">Filaria loa</name>
    <dbReference type="NCBI Taxonomy" id="7209"/>
    <lineage>
        <taxon>Eukaryota</taxon>
        <taxon>Metazoa</taxon>
        <taxon>Ecdysozoa</taxon>
        <taxon>Nematoda</taxon>
        <taxon>Chromadorea</taxon>
        <taxon>Rhabditida</taxon>
        <taxon>Spirurina</taxon>
        <taxon>Spiruromorpha</taxon>
        <taxon>Filarioidea</taxon>
        <taxon>Onchocercidae</taxon>
        <taxon>Loa</taxon>
    </lineage>
</organism>
<keyword evidence="6" id="KW-0546">Nucleotide metabolism</keyword>
<name>A0A1I7VCD1_LOALO</name>
<keyword evidence="4" id="KW-0378">Hydrolase</keyword>
<reference evidence="10" key="2">
    <citation type="submission" date="2016-11" db="UniProtKB">
        <authorList>
            <consortium name="WormBaseParasite"/>
        </authorList>
    </citation>
    <scope>IDENTIFICATION</scope>
</reference>
<comment type="similarity">
    <text evidence="2">Belongs to the metallo-dependent hydrolases superfamily. Adenosine and AMP deaminases family.</text>
</comment>
<evidence type="ECO:0000256" key="2">
    <source>
        <dbReference type="ARBA" id="ARBA00006676"/>
    </source>
</evidence>
<keyword evidence="3" id="KW-0479">Metal-binding</keyword>
<dbReference type="Pfam" id="PF00962">
    <property type="entry name" value="A_deaminase"/>
    <property type="match status" value="1"/>
</dbReference>
<dbReference type="InterPro" id="IPR032466">
    <property type="entry name" value="Metal_Hydrolase"/>
</dbReference>
<dbReference type="GO" id="GO:0006154">
    <property type="term" value="P:adenosine catabolic process"/>
    <property type="evidence" value="ECO:0007669"/>
    <property type="project" value="TreeGrafter"/>
</dbReference>
<dbReference type="GO" id="GO:0046103">
    <property type="term" value="P:inosine biosynthetic process"/>
    <property type="evidence" value="ECO:0007669"/>
    <property type="project" value="TreeGrafter"/>
</dbReference>
<sequence length="249" mass="28683">MLHMLDLRRRNEYGTDIASDGLNKLSEYNRKPRNLEEAFKLFPLIQQLVVRPEDVTEVTSEVIGEFSEDNVVYLELRSTPRQTTYMSKEEYVKAFITGVVKSRQLFPNICVRLLLSIDRRQTVEEAEETLNLALRYGKYNDDKATSGVIIGIDISGDPKYDARKFLPLLRKVKNDFPVIAFHLAEMKEYMDEVEECVLFGPTRIGHGTFLHEISDEAQLNRISEYLYKTRIPIGFFFVSLLGSKLDSGV</sequence>
<keyword evidence="9" id="KW-1185">Reference proteome</keyword>
<evidence type="ECO:0000256" key="4">
    <source>
        <dbReference type="ARBA" id="ARBA00022801"/>
    </source>
</evidence>
<evidence type="ECO:0000256" key="1">
    <source>
        <dbReference type="ARBA" id="ARBA00001947"/>
    </source>
</evidence>
<dbReference type="Gene3D" id="3.20.20.140">
    <property type="entry name" value="Metal-dependent hydrolases"/>
    <property type="match status" value="1"/>
</dbReference>
<comment type="cofactor">
    <cofactor evidence="1">
        <name>Zn(2+)</name>
        <dbReference type="ChEBI" id="CHEBI:29105"/>
    </cofactor>
</comment>
<dbReference type="AlphaFoldDB" id="A0A1I7VCD1"/>
<proteinExistence type="inferred from homology"/>
<dbReference type="GO" id="GO:0046872">
    <property type="term" value="F:metal ion binding"/>
    <property type="evidence" value="ECO:0007669"/>
    <property type="project" value="UniProtKB-KW"/>
</dbReference>
<evidence type="ECO:0000256" key="3">
    <source>
        <dbReference type="ARBA" id="ARBA00022723"/>
    </source>
</evidence>
<keyword evidence="5" id="KW-0862">Zinc</keyword>
<protein>
    <submittedName>
        <fullName evidence="10">A_deaminase domain-containing protein</fullName>
    </submittedName>
</protein>
<evidence type="ECO:0000259" key="8">
    <source>
        <dbReference type="Pfam" id="PF00962"/>
    </source>
</evidence>
<dbReference type="Proteomes" id="UP000095285">
    <property type="component" value="Unassembled WGS sequence"/>
</dbReference>
<feature type="domain" description="Adenosine deaminase" evidence="8">
    <location>
        <begin position="7"/>
        <end position="224"/>
    </location>
</feature>
<evidence type="ECO:0000256" key="7">
    <source>
        <dbReference type="ARBA" id="ARBA00048787"/>
    </source>
</evidence>
<evidence type="ECO:0000313" key="10">
    <source>
        <dbReference type="WBParaSite" id="EN70_12237"/>
    </source>
</evidence>
<dbReference type="GO" id="GO:0004000">
    <property type="term" value="F:adenosine deaminase activity"/>
    <property type="evidence" value="ECO:0007669"/>
    <property type="project" value="TreeGrafter"/>
</dbReference>
<accession>A0A1I7VCD1</accession>